<evidence type="ECO:0000259" key="11">
    <source>
        <dbReference type="PROSITE" id="PS50157"/>
    </source>
</evidence>
<feature type="compositionally biased region" description="Polar residues" evidence="10">
    <location>
        <begin position="528"/>
        <end position="543"/>
    </location>
</feature>
<evidence type="ECO:0000256" key="3">
    <source>
        <dbReference type="ARBA" id="ARBA00022737"/>
    </source>
</evidence>
<dbReference type="SUPFAM" id="SSF57667">
    <property type="entry name" value="beta-beta-alpha zinc fingers"/>
    <property type="match status" value="3"/>
</dbReference>
<feature type="compositionally biased region" description="Low complexity" evidence="10">
    <location>
        <begin position="598"/>
        <end position="609"/>
    </location>
</feature>
<evidence type="ECO:0000256" key="1">
    <source>
        <dbReference type="ARBA" id="ARBA00004123"/>
    </source>
</evidence>
<feature type="domain" description="C2H2-type" evidence="11">
    <location>
        <begin position="217"/>
        <end position="246"/>
    </location>
</feature>
<sequence>MDSQTMSSFEHQQTTPILPDKLPSITMLSAFDETKPGTTMTNECASDHQHQQQQSVQEDDLYHRQYSSTSSFLPALPSSSTPQDVACTYQPAPGLYQNAVSPPLTPAVSPSSVLLESMQFKRKYSVDVGPFSFSSMSHQQQQHDQVDDPYRRSSTTAMEDAAAAYSAPTSSRANYAFMPAAPTGMENDAMMGNTSNDKQRRNSRSQLTQGPTTKHKHVCKYAYCGWSFKRYEHLKRHMLVHTGERPHVCHFPGCGKSFSRSDNFHAHYRTHTKKSMMQQSRRASQQHTLGNDHTSPNIAAQAAAAAASQAQQRQHHHHHSQQQQQQQHHHHHHHHHHEQQQQQQGFDPSRNGYFSNPSYPDMYDHRQYTEMHGDYQQQYMRPFMATRLASNQFGPPATPTSPSGASSLLNHEAQTFYSTTADGRPHSPYTTSTTATSYPAMNASPTSTSYPYATGSANHNNGSHTNMSTTANTRRSSSASSTSSSGQQQQKSHVCPMPACQRRFKRLEHLKRHMRIHTLERPFGCTFPNCQKTFSRSDNLSQHMKTHQRHEDRRRRQQQQQQHQHQHQQQQQQHQQQHESYSSTPSQPTHHHLPPLHPSSQTGNNNNSNNTMAAAAAAAAAVASMGMNWHPTNAGTVGC</sequence>
<evidence type="ECO:0000256" key="9">
    <source>
        <dbReference type="PROSITE-ProRule" id="PRU00042"/>
    </source>
</evidence>
<proteinExistence type="predicted"/>
<feature type="region of interest" description="Disordered" evidence="10">
    <location>
        <begin position="523"/>
        <end position="609"/>
    </location>
</feature>
<evidence type="ECO:0000313" key="13">
    <source>
        <dbReference type="Proteomes" id="UP000605846"/>
    </source>
</evidence>
<evidence type="ECO:0000256" key="4">
    <source>
        <dbReference type="ARBA" id="ARBA00022771"/>
    </source>
</evidence>
<dbReference type="OrthoDB" id="6365676at2759"/>
<evidence type="ECO:0000256" key="6">
    <source>
        <dbReference type="ARBA" id="ARBA00023015"/>
    </source>
</evidence>
<evidence type="ECO:0000256" key="2">
    <source>
        <dbReference type="ARBA" id="ARBA00022723"/>
    </source>
</evidence>
<keyword evidence="13" id="KW-1185">Reference proteome</keyword>
<reference evidence="12" key="1">
    <citation type="submission" date="2020-01" db="EMBL/GenBank/DDBJ databases">
        <title>Genome Sequencing of Three Apophysomyces-Like Fungal Strains Confirms a Novel Fungal Genus in the Mucoromycota with divergent Burkholderia-like Endosymbiotic Bacteria.</title>
        <authorList>
            <person name="Stajich J.E."/>
            <person name="Macias A.M."/>
            <person name="Carter-House D."/>
            <person name="Lovett B."/>
            <person name="Kasson L.R."/>
            <person name="Berry K."/>
            <person name="Grigoriev I."/>
            <person name="Chang Y."/>
            <person name="Spatafora J."/>
            <person name="Kasson M.T."/>
        </authorList>
    </citation>
    <scope>NUCLEOTIDE SEQUENCE</scope>
    <source>
        <strain evidence="12">NRRL A-21654</strain>
    </source>
</reference>
<feature type="domain" description="C2H2-type" evidence="11">
    <location>
        <begin position="493"/>
        <end position="522"/>
    </location>
</feature>
<gene>
    <name evidence="12" type="ORF">EC973_001155</name>
</gene>
<dbReference type="PROSITE" id="PS50157">
    <property type="entry name" value="ZINC_FINGER_C2H2_2"/>
    <property type="match status" value="4"/>
</dbReference>
<dbReference type="SMART" id="SM00355">
    <property type="entry name" value="ZnF_C2H2"/>
    <property type="match status" value="4"/>
</dbReference>
<dbReference type="InterPro" id="IPR013087">
    <property type="entry name" value="Znf_C2H2_type"/>
</dbReference>
<feature type="compositionally biased region" description="Low complexity" evidence="10">
    <location>
        <begin position="465"/>
        <end position="485"/>
    </location>
</feature>
<evidence type="ECO:0000256" key="10">
    <source>
        <dbReference type="SAM" id="MobiDB-lite"/>
    </source>
</evidence>
<accession>A0A8H7BPQ2</accession>
<dbReference type="FunFam" id="3.30.160.60:FF:000072">
    <property type="entry name" value="zinc finger protein 143 isoform X1"/>
    <property type="match status" value="1"/>
</dbReference>
<dbReference type="GO" id="GO:0005634">
    <property type="term" value="C:nucleus"/>
    <property type="evidence" value="ECO:0007669"/>
    <property type="project" value="UniProtKB-SubCell"/>
</dbReference>
<feature type="region of interest" description="Disordered" evidence="10">
    <location>
        <begin position="271"/>
        <end position="364"/>
    </location>
</feature>
<comment type="subcellular location">
    <subcellularLocation>
        <location evidence="1">Nucleus</location>
    </subcellularLocation>
</comment>
<dbReference type="GO" id="GO:1990526">
    <property type="term" value="C:Ste12p-Dig1p-Dig2p complex"/>
    <property type="evidence" value="ECO:0007669"/>
    <property type="project" value="TreeGrafter"/>
</dbReference>
<protein>
    <recommendedName>
        <fullName evidence="11">C2H2-type domain-containing protein</fullName>
    </recommendedName>
</protein>
<feature type="compositionally biased region" description="Basic residues" evidence="10">
    <location>
        <begin position="327"/>
        <end position="337"/>
    </location>
</feature>
<dbReference type="InterPro" id="IPR036236">
    <property type="entry name" value="Znf_C2H2_sf"/>
</dbReference>
<feature type="region of interest" description="Disordered" evidence="10">
    <location>
        <begin position="418"/>
        <end position="499"/>
    </location>
</feature>
<dbReference type="AlphaFoldDB" id="A0A8H7BPQ2"/>
<feature type="compositionally biased region" description="Polar residues" evidence="10">
    <location>
        <begin position="443"/>
        <end position="464"/>
    </location>
</feature>
<feature type="compositionally biased region" description="Polar residues" evidence="10">
    <location>
        <begin position="1"/>
        <end position="16"/>
    </location>
</feature>
<dbReference type="GO" id="GO:1990527">
    <property type="term" value="C:Tec1p-Ste12p-Dig1p complex"/>
    <property type="evidence" value="ECO:0007669"/>
    <property type="project" value="TreeGrafter"/>
</dbReference>
<feature type="compositionally biased region" description="Polar residues" evidence="10">
    <location>
        <begin position="287"/>
        <end position="298"/>
    </location>
</feature>
<organism evidence="12 13">
    <name type="scientific">Apophysomyces ossiformis</name>
    <dbReference type="NCBI Taxonomy" id="679940"/>
    <lineage>
        <taxon>Eukaryota</taxon>
        <taxon>Fungi</taxon>
        <taxon>Fungi incertae sedis</taxon>
        <taxon>Mucoromycota</taxon>
        <taxon>Mucoromycotina</taxon>
        <taxon>Mucoromycetes</taxon>
        <taxon>Mucorales</taxon>
        <taxon>Mucorineae</taxon>
        <taxon>Mucoraceae</taxon>
        <taxon>Apophysomyces</taxon>
    </lineage>
</organism>
<feature type="compositionally biased region" description="Low complexity" evidence="10">
    <location>
        <begin position="275"/>
        <end position="286"/>
    </location>
</feature>
<dbReference type="PANTHER" id="PTHR47427:SF1">
    <property type="entry name" value="PROTEIN STE12"/>
    <property type="match status" value="1"/>
</dbReference>
<keyword evidence="6" id="KW-0805">Transcription regulation</keyword>
<dbReference type="InterPro" id="IPR052127">
    <property type="entry name" value="STE12_transcription_factor"/>
</dbReference>
<feature type="compositionally biased region" description="Low complexity" evidence="10">
    <location>
        <begin position="558"/>
        <end position="575"/>
    </location>
</feature>
<evidence type="ECO:0000313" key="12">
    <source>
        <dbReference type="EMBL" id="KAF7724309.1"/>
    </source>
</evidence>
<dbReference type="Proteomes" id="UP000605846">
    <property type="component" value="Unassembled WGS sequence"/>
</dbReference>
<dbReference type="Gene3D" id="3.30.160.60">
    <property type="entry name" value="Classic Zinc Finger"/>
    <property type="match status" value="4"/>
</dbReference>
<dbReference type="PANTHER" id="PTHR47427">
    <property type="entry name" value="PROTEIN STE12"/>
    <property type="match status" value="1"/>
</dbReference>
<keyword evidence="2" id="KW-0479">Metal-binding</keyword>
<dbReference type="Pfam" id="PF00096">
    <property type="entry name" value="zf-C2H2"/>
    <property type="match status" value="4"/>
</dbReference>
<keyword evidence="8" id="KW-0539">Nucleus</keyword>
<evidence type="ECO:0000256" key="5">
    <source>
        <dbReference type="ARBA" id="ARBA00022833"/>
    </source>
</evidence>
<feature type="region of interest" description="Disordered" evidence="10">
    <location>
        <begin position="1"/>
        <end position="59"/>
    </location>
</feature>
<keyword evidence="3" id="KW-0677">Repeat</keyword>
<feature type="domain" description="C2H2-type" evidence="11">
    <location>
        <begin position="523"/>
        <end position="552"/>
    </location>
</feature>
<dbReference type="GO" id="GO:0000978">
    <property type="term" value="F:RNA polymerase II cis-regulatory region sequence-specific DNA binding"/>
    <property type="evidence" value="ECO:0007669"/>
    <property type="project" value="UniProtKB-ARBA"/>
</dbReference>
<dbReference type="PROSITE" id="PS00028">
    <property type="entry name" value="ZINC_FINGER_C2H2_1"/>
    <property type="match status" value="4"/>
</dbReference>
<name>A0A8H7BPQ2_9FUNG</name>
<evidence type="ECO:0000256" key="7">
    <source>
        <dbReference type="ARBA" id="ARBA00023163"/>
    </source>
</evidence>
<dbReference type="FunFam" id="3.30.160.60:FF:000125">
    <property type="entry name" value="Putative zinc finger protein 143"/>
    <property type="match status" value="1"/>
</dbReference>
<feature type="compositionally biased region" description="Low complexity" evidence="10">
    <location>
        <begin position="427"/>
        <end position="440"/>
    </location>
</feature>
<feature type="compositionally biased region" description="Basic residues" evidence="10">
    <location>
        <begin position="544"/>
        <end position="557"/>
    </location>
</feature>
<comment type="caution">
    <text evidence="12">The sequence shown here is derived from an EMBL/GenBank/DDBJ whole genome shotgun (WGS) entry which is preliminary data.</text>
</comment>
<evidence type="ECO:0000256" key="8">
    <source>
        <dbReference type="ARBA" id="ARBA00023242"/>
    </source>
</evidence>
<keyword evidence="4 9" id="KW-0863">Zinc-finger</keyword>
<keyword evidence="5" id="KW-0862">Zinc</keyword>
<dbReference type="FunFam" id="3.30.160.60:FF:002343">
    <property type="entry name" value="Zinc finger protein 33A"/>
    <property type="match status" value="1"/>
</dbReference>
<keyword evidence="7" id="KW-0804">Transcription</keyword>
<feature type="domain" description="C2H2-type" evidence="11">
    <location>
        <begin position="247"/>
        <end position="276"/>
    </location>
</feature>
<dbReference type="GO" id="GO:0000981">
    <property type="term" value="F:DNA-binding transcription factor activity, RNA polymerase II-specific"/>
    <property type="evidence" value="ECO:0007669"/>
    <property type="project" value="UniProtKB-ARBA"/>
</dbReference>
<dbReference type="EMBL" id="JABAYA010000123">
    <property type="protein sequence ID" value="KAF7724309.1"/>
    <property type="molecule type" value="Genomic_DNA"/>
</dbReference>
<dbReference type="GO" id="GO:0008270">
    <property type="term" value="F:zinc ion binding"/>
    <property type="evidence" value="ECO:0007669"/>
    <property type="project" value="UniProtKB-KW"/>
</dbReference>
<feature type="compositionally biased region" description="Low complexity" evidence="10">
    <location>
        <begin position="299"/>
        <end position="312"/>
    </location>
</feature>
<feature type="region of interest" description="Disordered" evidence="10">
    <location>
        <begin position="185"/>
        <end position="213"/>
    </location>
</feature>